<dbReference type="EMBL" id="JARK01001337">
    <property type="protein sequence ID" value="EYC33818.1"/>
    <property type="molecule type" value="Genomic_DNA"/>
</dbReference>
<comment type="caution">
    <text evidence="1">The sequence shown here is derived from an EMBL/GenBank/DDBJ whole genome shotgun (WGS) entry which is preliminary data.</text>
</comment>
<dbReference type="AlphaFoldDB" id="A0A016W483"/>
<evidence type="ECO:0000313" key="1">
    <source>
        <dbReference type="EMBL" id="EYC33818.1"/>
    </source>
</evidence>
<dbReference type="Proteomes" id="UP000024635">
    <property type="component" value="Unassembled WGS sequence"/>
</dbReference>
<reference evidence="2" key="1">
    <citation type="journal article" date="2015" name="Nat. Genet.">
        <title>The genome and transcriptome of the zoonotic hookworm Ancylostoma ceylanicum identify infection-specific gene families.</title>
        <authorList>
            <person name="Schwarz E.M."/>
            <person name="Hu Y."/>
            <person name="Antoshechkin I."/>
            <person name="Miller M.M."/>
            <person name="Sternberg P.W."/>
            <person name="Aroian R.V."/>
        </authorList>
    </citation>
    <scope>NUCLEOTIDE SEQUENCE</scope>
    <source>
        <strain evidence="2">HY135</strain>
    </source>
</reference>
<sequence>MNSGATFELLNRSPGDSFQQCFQNGVDVIEFQSITLRHVSPMLKDLGQDWATALLRISSCIGTYNIPHKNRDIRVQLLKLPPTQGFGIFFLKMENLGLPVWNSARNDFKQLISSLGADFSK</sequence>
<organism evidence="1 2">
    <name type="scientific">Ancylostoma ceylanicum</name>
    <dbReference type="NCBI Taxonomy" id="53326"/>
    <lineage>
        <taxon>Eukaryota</taxon>
        <taxon>Metazoa</taxon>
        <taxon>Ecdysozoa</taxon>
        <taxon>Nematoda</taxon>
        <taxon>Chromadorea</taxon>
        <taxon>Rhabditida</taxon>
        <taxon>Rhabditina</taxon>
        <taxon>Rhabditomorpha</taxon>
        <taxon>Strongyloidea</taxon>
        <taxon>Ancylostomatidae</taxon>
        <taxon>Ancylostomatinae</taxon>
        <taxon>Ancylostoma</taxon>
    </lineage>
</organism>
<gene>
    <name evidence="1" type="primary">Acey_s0001.g109</name>
    <name evidence="1" type="ORF">Y032_0001g109</name>
</gene>
<name>A0A016W483_9BILA</name>
<proteinExistence type="predicted"/>
<accession>A0A016W483</accession>
<keyword evidence="2" id="KW-1185">Reference proteome</keyword>
<protein>
    <submittedName>
        <fullName evidence="1">Uncharacterized protein</fullName>
    </submittedName>
</protein>
<evidence type="ECO:0000313" key="2">
    <source>
        <dbReference type="Proteomes" id="UP000024635"/>
    </source>
</evidence>